<dbReference type="InterPro" id="IPR036388">
    <property type="entry name" value="WH-like_DNA-bd_sf"/>
</dbReference>
<feature type="compositionally biased region" description="Polar residues" evidence="2">
    <location>
        <begin position="214"/>
        <end position="229"/>
    </location>
</feature>
<evidence type="ECO:0000256" key="1">
    <source>
        <dbReference type="ARBA" id="ARBA00022821"/>
    </source>
</evidence>
<dbReference type="Gene3D" id="3.40.50.300">
    <property type="entry name" value="P-loop containing nucleotide triphosphate hydrolases"/>
    <property type="match status" value="1"/>
</dbReference>
<feature type="region of interest" description="Disordered" evidence="2">
    <location>
        <begin position="1317"/>
        <end position="1351"/>
    </location>
</feature>
<dbReference type="Pfam" id="PF23559">
    <property type="entry name" value="WHD_DRP"/>
    <property type="match status" value="1"/>
</dbReference>
<evidence type="ECO:0000259" key="5">
    <source>
        <dbReference type="Pfam" id="PF23559"/>
    </source>
</evidence>
<dbReference type="InterPro" id="IPR027417">
    <property type="entry name" value="P-loop_NTPase"/>
</dbReference>
<dbReference type="PRINTS" id="PR00364">
    <property type="entry name" value="DISEASERSIST"/>
</dbReference>
<feature type="domain" description="Disease resistance protein winged helix" evidence="5">
    <location>
        <begin position="637"/>
        <end position="703"/>
    </location>
</feature>
<feature type="domain" description="R13L1/DRL21-like LRR repeat region" evidence="6">
    <location>
        <begin position="897"/>
        <end position="996"/>
    </location>
</feature>
<dbReference type="GO" id="GO:0098542">
    <property type="term" value="P:defense response to other organism"/>
    <property type="evidence" value="ECO:0007669"/>
    <property type="project" value="TreeGrafter"/>
</dbReference>
<accession>M8BHA8</accession>
<protein>
    <submittedName>
        <fullName evidence="7">Putative disease resistance protein RGA4</fullName>
    </submittedName>
</protein>
<feature type="transmembrane region" description="Helical" evidence="3">
    <location>
        <begin position="12"/>
        <end position="37"/>
    </location>
</feature>
<feature type="compositionally biased region" description="Basic and acidic residues" evidence="2">
    <location>
        <begin position="1122"/>
        <end position="1135"/>
    </location>
</feature>
<sequence length="1467" mass="163058">MAADLEWKAAEIVAVLGWLLSPVITLLLPKVLACLGFDASQKLRELEIHIIPELKKTVRAVDQERMMQRGNRVKTDLDALDKMAAMLRHALEDAEDIFDDSHEKIVVRCWHRLRRAFAVCIALCKSSCVWIAGVVRTKSARLLQWARESSLSLFLLPRSEEPIPANNSAAITNKPIPVIIDIPASDVEPDPVTSNAEASGNEIVPVTAGAAASNEPNQVPSSSEASNNEPDPVATSVEASDDKPDPVTTTSDSSGRWLSCLCTSFDFFKNCCASLYSWLAHVFEAACFYRDWSYQVVGIKKCQENASLFDMLDVFFTAMSRLKLKKRIQQVENTVSEVNKSPLLGVAGNSTPKDIANKNRRELGAASKREVFGREALRDDIMGRLREIPQGDAPSYSPCYSVIGIYGVAGSGKTTFAGYIRDYIKEECKEEKLFDTIMCIHVSETFSVEDIFQEMLKDISKDSLPSISDHRGLNKKLKEALRGKRFLLILDDLWVKNKNDQQLEELISPLNVGLKGSKILVTARTKEAAGALCADKLIEMPDLDEDQYLAMFMHYALSGTRVALKEFEQVGRDIAKKLHGSPIAAVTVAGRLGANPNISFWKNVAKLDMLNDTMDALWWSYKQLNPDIRRCFEFCNIFPRRFKLEKDQLVHLWIAQGFVKTSCAIEEMEDVAEGYIQELVSCSFLQPKGTDSFVIHDLLHDLIDKIVGSGCFRINNERSQRGGWKGDVPRDVRHLFVQNYDVELITEKIVRLEYLRTLIIDVVEEETPVEEKVIESICKRLPKLRVLAIAFSKKHCAIKKTKKFSVPKSIAQLKHLHYLAFRTNLSCSVILPSALTKLHHIQRLDFAGGEISEFPSAGLMNLQHMICGVMKIPNLGRLISLQTLRSFTIWNKEGYEIRQLRDLNKLRGSLWIHGLENVKSKEEALQANLAAKERLTDLTFNWRDDTRCSPEVEADVLEGLCPPVGLQRLEIYGYRGSRYPDWMARLSLSRMVMMGVKTLGSLVGVIGDDAKDVICFKMKDAAFIYATSFHCDFPSGIQPGSNPLFGRVKIVSRVTRACPYSIAPTKGWTKTAKRIKCPAPLPEDPAVPLLTRMLAPAPYKAPLKKAKKKATGTQSGPHRRRGGGEGGERFSPEGGRKKRAASVSLEAEAPKKGKTVLADSSAWDLESGPERRPRKRPLAGSPAVERSVSLGSSLDPKPNTVPESYAAPKSGRQSPSKEGGMPVPPVTSVQPEAPDTLQEAVRNASIVDEHRTLMGVVVERVQSVKNGLTDTCTSLLTGFESLERPEEELSRMRKELEGQQGAGTKVEALKKELAEAQEKAAEEQAARKNADQEAELAKVRQSGQDARREAQGALQAIQEAKKIATGKAFNMQSKHVKKKYILLTRVWSSPGVFADLPRSVSDAAEFFRAEEGGSTEKVFWSQYLAPEHPVPLTDQLKQPVELHGAAERAMKDLRIRLWPAEAIPSVA</sequence>
<dbReference type="InterPro" id="IPR044974">
    <property type="entry name" value="Disease_R_plants"/>
</dbReference>
<evidence type="ECO:0000256" key="2">
    <source>
        <dbReference type="SAM" id="MobiDB-lite"/>
    </source>
</evidence>
<feature type="region of interest" description="Disordered" evidence="2">
    <location>
        <begin position="211"/>
        <end position="254"/>
    </location>
</feature>
<dbReference type="Pfam" id="PF00931">
    <property type="entry name" value="NB-ARC"/>
    <property type="match status" value="1"/>
</dbReference>
<feature type="transmembrane region" description="Helical" evidence="3">
    <location>
        <begin position="116"/>
        <end position="135"/>
    </location>
</feature>
<dbReference type="GO" id="GO:0043531">
    <property type="term" value="F:ADP binding"/>
    <property type="evidence" value="ECO:0007669"/>
    <property type="project" value="InterPro"/>
</dbReference>
<dbReference type="InterPro" id="IPR056789">
    <property type="entry name" value="LRR_R13L1-DRL21"/>
</dbReference>
<dbReference type="InterPro" id="IPR002182">
    <property type="entry name" value="NB-ARC"/>
</dbReference>
<dbReference type="SUPFAM" id="SSF52540">
    <property type="entry name" value="P-loop containing nucleoside triphosphate hydrolases"/>
    <property type="match status" value="1"/>
</dbReference>
<dbReference type="SUPFAM" id="SSF52047">
    <property type="entry name" value="RNI-like"/>
    <property type="match status" value="1"/>
</dbReference>
<feature type="region of interest" description="Disordered" evidence="2">
    <location>
        <begin position="1101"/>
        <end position="1235"/>
    </location>
</feature>
<proteinExistence type="predicted"/>
<keyword evidence="3" id="KW-0472">Membrane</keyword>
<keyword evidence="3" id="KW-1133">Transmembrane helix</keyword>
<reference evidence="7" key="1">
    <citation type="submission" date="2015-06" db="UniProtKB">
        <authorList>
            <consortium name="EnsemblPlants"/>
        </authorList>
    </citation>
    <scope>IDENTIFICATION</scope>
</reference>
<dbReference type="InterPro" id="IPR058922">
    <property type="entry name" value="WHD_DRP"/>
</dbReference>
<keyword evidence="3" id="KW-0812">Transmembrane</keyword>
<keyword evidence="1" id="KW-0611">Plant defense</keyword>
<organism evidence="7">
    <name type="scientific">Aegilops tauschii</name>
    <name type="common">Tausch's goatgrass</name>
    <name type="synonym">Aegilops squarrosa</name>
    <dbReference type="NCBI Taxonomy" id="37682"/>
    <lineage>
        <taxon>Eukaryota</taxon>
        <taxon>Viridiplantae</taxon>
        <taxon>Streptophyta</taxon>
        <taxon>Embryophyta</taxon>
        <taxon>Tracheophyta</taxon>
        <taxon>Spermatophyta</taxon>
        <taxon>Magnoliopsida</taxon>
        <taxon>Liliopsida</taxon>
        <taxon>Poales</taxon>
        <taxon>Poaceae</taxon>
        <taxon>BOP clade</taxon>
        <taxon>Pooideae</taxon>
        <taxon>Triticodae</taxon>
        <taxon>Triticeae</taxon>
        <taxon>Triticinae</taxon>
        <taxon>Aegilops</taxon>
    </lineage>
</organism>
<feature type="compositionally biased region" description="Basic and acidic residues" evidence="2">
    <location>
        <begin position="1317"/>
        <end position="1338"/>
    </location>
</feature>
<dbReference type="EnsemblPlants" id="EMT21329">
    <property type="protein sequence ID" value="EMT21329"/>
    <property type="gene ID" value="F775_25696"/>
</dbReference>
<evidence type="ECO:0000313" key="7">
    <source>
        <dbReference type="EnsemblPlants" id="EMT21329"/>
    </source>
</evidence>
<name>M8BHA8_AEGTA</name>
<dbReference type="InterPro" id="IPR032675">
    <property type="entry name" value="LRR_dom_sf"/>
</dbReference>
<dbReference type="Gene3D" id="1.10.10.10">
    <property type="entry name" value="Winged helix-like DNA-binding domain superfamily/Winged helix DNA-binding domain"/>
    <property type="match status" value="1"/>
</dbReference>
<dbReference type="PANTHER" id="PTHR23155:SF1058">
    <property type="entry name" value="OS11G0668100 PROTEIN"/>
    <property type="match status" value="1"/>
</dbReference>
<dbReference type="Gene3D" id="3.80.10.10">
    <property type="entry name" value="Ribonuclease Inhibitor"/>
    <property type="match status" value="1"/>
</dbReference>
<dbReference type="PANTHER" id="PTHR23155">
    <property type="entry name" value="DISEASE RESISTANCE PROTEIN RP"/>
    <property type="match status" value="1"/>
</dbReference>
<dbReference type="Pfam" id="PF25019">
    <property type="entry name" value="LRR_R13L1-DRL21"/>
    <property type="match status" value="1"/>
</dbReference>
<evidence type="ECO:0000256" key="3">
    <source>
        <dbReference type="SAM" id="Phobius"/>
    </source>
</evidence>
<evidence type="ECO:0000259" key="6">
    <source>
        <dbReference type="Pfam" id="PF25019"/>
    </source>
</evidence>
<evidence type="ECO:0000259" key="4">
    <source>
        <dbReference type="Pfam" id="PF00931"/>
    </source>
</evidence>
<feature type="domain" description="NB-ARC" evidence="4">
    <location>
        <begin position="401"/>
        <end position="557"/>
    </location>
</feature>